<evidence type="ECO:0000313" key="1">
    <source>
        <dbReference type="EMBL" id="KAL2508367.1"/>
    </source>
</evidence>
<protein>
    <submittedName>
        <fullName evidence="1">Uncharacterized protein</fullName>
    </submittedName>
</protein>
<comment type="caution">
    <text evidence="1">The sequence shown here is derived from an EMBL/GenBank/DDBJ whole genome shotgun (WGS) entry which is preliminary data.</text>
</comment>
<organism evidence="1 2">
    <name type="scientific">Forsythia ovata</name>
    <dbReference type="NCBI Taxonomy" id="205694"/>
    <lineage>
        <taxon>Eukaryota</taxon>
        <taxon>Viridiplantae</taxon>
        <taxon>Streptophyta</taxon>
        <taxon>Embryophyta</taxon>
        <taxon>Tracheophyta</taxon>
        <taxon>Spermatophyta</taxon>
        <taxon>Magnoliopsida</taxon>
        <taxon>eudicotyledons</taxon>
        <taxon>Gunneridae</taxon>
        <taxon>Pentapetalae</taxon>
        <taxon>asterids</taxon>
        <taxon>lamiids</taxon>
        <taxon>Lamiales</taxon>
        <taxon>Oleaceae</taxon>
        <taxon>Forsythieae</taxon>
        <taxon>Forsythia</taxon>
    </lineage>
</organism>
<sequence>MPSLSLDVVVTTRHEHHTVVCLLFDKPTWQLTSENSQIILKDPFYWISAGAGSSSVYGVMIDGVDSEIGELGMNKGDELPPYDHDNGFENGIFKDKFLKFHLVLVLNAWDVPLHTFRQILPLKQKYGLHAQIYSKKGDWEWKGKKIEELWCVGGGAEKVVV</sequence>
<dbReference type="Proteomes" id="UP001604277">
    <property type="component" value="Unassembled WGS sequence"/>
</dbReference>
<dbReference type="EMBL" id="JBFOLJ010000009">
    <property type="protein sequence ID" value="KAL2508367.1"/>
    <property type="molecule type" value="Genomic_DNA"/>
</dbReference>
<accession>A0ABD1T6N4</accession>
<name>A0ABD1T6N4_9LAMI</name>
<dbReference type="AlphaFoldDB" id="A0ABD1T6N4"/>
<gene>
    <name evidence="1" type="ORF">Fot_32014</name>
</gene>
<reference evidence="2" key="1">
    <citation type="submission" date="2024-07" db="EMBL/GenBank/DDBJ databases">
        <title>Two chromosome-level genome assemblies of Korean endemic species Abeliophyllum distichum and Forsythia ovata (Oleaceae).</title>
        <authorList>
            <person name="Jang H."/>
        </authorList>
    </citation>
    <scope>NUCLEOTIDE SEQUENCE [LARGE SCALE GENOMIC DNA]</scope>
</reference>
<keyword evidence="2" id="KW-1185">Reference proteome</keyword>
<evidence type="ECO:0000313" key="2">
    <source>
        <dbReference type="Proteomes" id="UP001604277"/>
    </source>
</evidence>
<proteinExistence type="predicted"/>